<accession>A0A9P0MV62</accession>
<evidence type="ECO:0000256" key="2">
    <source>
        <dbReference type="ARBA" id="ARBA00004123"/>
    </source>
</evidence>
<dbReference type="Pfam" id="PF04564">
    <property type="entry name" value="U-box"/>
    <property type="match status" value="1"/>
</dbReference>
<evidence type="ECO:0000256" key="9">
    <source>
        <dbReference type="ARBA" id="ARBA00022679"/>
    </source>
</evidence>
<evidence type="ECO:0000256" key="3">
    <source>
        <dbReference type="ARBA" id="ARBA00004496"/>
    </source>
</evidence>
<evidence type="ECO:0000256" key="12">
    <source>
        <dbReference type="ARBA" id="ARBA00023242"/>
    </source>
</evidence>
<feature type="region of interest" description="Disordered" evidence="17">
    <location>
        <begin position="15"/>
        <end position="125"/>
    </location>
</feature>
<evidence type="ECO:0000256" key="11">
    <source>
        <dbReference type="ARBA" id="ARBA00022990"/>
    </source>
</evidence>
<dbReference type="InterPro" id="IPR013083">
    <property type="entry name" value="Znf_RING/FYVE/PHD"/>
</dbReference>
<keyword evidence="7" id="KW-0963">Cytoplasm</keyword>
<comment type="subcellular location">
    <subcellularLocation>
        <location evidence="3">Cytoplasm</location>
    </subcellularLocation>
    <subcellularLocation>
        <location evidence="2">Nucleus</location>
    </subcellularLocation>
</comment>
<dbReference type="EC" id="2.3.2.27" evidence="6"/>
<dbReference type="GO" id="GO:0005737">
    <property type="term" value="C:cytoplasm"/>
    <property type="evidence" value="ECO:0007669"/>
    <property type="project" value="UniProtKB-SubCell"/>
</dbReference>
<feature type="domain" description="U-box" evidence="18">
    <location>
        <begin position="1008"/>
        <end position="1081"/>
    </location>
</feature>
<evidence type="ECO:0000256" key="6">
    <source>
        <dbReference type="ARBA" id="ARBA00012483"/>
    </source>
</evidence>
<organism evidence="19 20">
    <name type="scientific">Nezara viridula</name>
    <name type="common">Southern green stink bug</name>
    <name type="synonym">Cimex viridulus</name>
    <dbReference type="NCBI Taxonomy" id="85310"/>
    <lineage>
        <taxon>Eukaryota</taxon>
        <taxon>Metazoa</taxon>
        <taxon>Ecdysozoa</taxon>
        <taxon>Arthropoda</taxon>
        <taxon>Hexapoda</taxon>
        <taxon>Insecta</taxon>
        <taxon>Pterygota</taxon>
        <taxon>Neoptera</taxon>
        <taxon>Paraneoptera</taxon>
        <taxon>Hemiptera</taxon>
        <taxon>Heteroptera</taxon>
        <taxon>Panheteroptera</taxon>
        <taxon>Pentatomomorpha</taxon>
        <taxon>Pentatomoidea</taxon>
        <taxon>Pentatomidae</taxon>
        <taxon>Pentatominae</taxon>
        <taxon>Nezara</taxon>
    </lineage>
</organism>
<dbReference type="SMART" id="SM00504">
    <property type="entry name" value="Ubox"/>
    <property type="match status" value="1"/>
</dbReference>
<comment type="similarity">
    <text evidence="5">Belongs to the ubiquitin conjugation factor E4 family.</text>
</comment>
<sequence>MSELSQEEIRRRRLARLAALDTTPGSSQGNNVPVSPNSSLATSPVTPGPTTQPRDVGYGKSDSQSTDSSAMEVEEGNSEAETGGGGNAETKGSQIDVDSGIENMEVEETKESTPRRSSEGGGTEMTEEALRVTVQRILCVSWTEKTEDTIFLAETANFIAEKEVAGITVDMQDLISQCIMEVIYRIAGGDNPLIAAASTVPKPAIDIAITYLTDSYSRVAVEERNHPKKSSVRPLRWLLSEVRCQCVQFTAMVLQGLLFDSGSPLVSPLLNPLLTGTLPRGFLHELLSRIYSNPEALNKVFSPLLQGLFRHMQTVSLTDNAHRKPLEGLAELVDIRPGSGGNSRPICSLITNQVQFLPETVTNAAGKEITRTSFLGPFLRVSVFPEEDPKVAEKLFSGNSSTDKTLYSSLQQELENSRTIMYKVLHDILVNTNSRESMLAYIASVLKKNEKRTQMQADFKTLAGDGFMLNLLSVLQMLSSKVKLENVDTLYPFHPSSMVDIKDDTRLKFTSQESTDWLDQLNKSVVWKEPNFSTQCWFLTLHCHNIALLPALQRYQRRLRSLRDLQKLVDEMQASEDQWRCLPLAPRNKELIKRWKHQIKKLTKGKACTEAGLLAPALMRRSLLFYTSVGEFLLSTLTNGDVSKIPNLPLPHEPPATFAALPEWYVEDIAEFLLFLLQYMPGVVAETMDDTLFTWLLVCVCTPSAIKNPYLVAKVVEVLFVLVSGLLSRHSVLQDRFMSHPLSESHLASYLMKFYTDVETTGSSSEFYDKFTIRYHISLILKSMWDSPVHRNAIIKESKSGKQFVKFINMLMNDTTFLLDESLESLKRIHETQELMADQAGWAALTTEQQQARTRQLAADERQCRSYMTLARETVDMFHYLTDEIKEPFLRLELVGRLSAMLNFNLQQLCGPKCKNLKVNEPDKYGWEPRRLLSQLVDIYLHLDCNEFAAAIAADERSFRKELFEDAAMRMERSRIKTTSEVERFRALSAKSYEISVANIKREVDYNDAPDEFRDPLMDTLMEDPVLLPSGKVMDRYVIIRHLLNSSTDPFSRQPLSEDMLLPATELKERIEAWKRSKEQAGKM</sequence>
<dbReference type="PANTHER" id="PTHR13931:SF2">
    <property type="entry name" value="UBIQUITIN CONJUGATION FACTOR E4 B"/>
    <property type="match status" value="1"/>
</dbReference>
<dbReference type="Gene3D" id="3.30.40.10">
    <property type="entry name" value="Zinc/RING finger domain, C3HC4 (zinc finger)"/>
    <property type="match status" value="1"/>
</dbReference>
<dbReference type="Proteomes" id="UP001152798">
    <property type="component" value="Chromosome 6"/>
</dbReference>
<protein>
    <recommendedName>
        <fullName evidence="14">Ubiquitin conjugation factor E4 B</fullName>
        <ecNumber evidence="6">2.3.2.27</ecNumber>
    </recommendedName>
    <alternativeName>
        <fullName evidence="16">RING-type E3 ubiquitin transferase E4 B</fullName>
    </alternativeName>
    <alternativeName>
        <fullName evidence="15">Ubiquitin fusion degradation protein 2</fullName>
    </alternativeName>
</protein>
<comment type="pathway">
    <text evidence="4">Protein modification; protein ubiquitination.</text>
</comment>
<evidence type="ECO:0000256" key="4">
    <source>
        <dbReference type="ARBA" id="ARBA00004906"/>
    </source>
</evidence>
<dbReference type="Pfam" id="PF10408">
    <property type="entry name" value="Ufd2P_core"/>
    <property type="match status" value="1"/>
</dbReference>
<dbReference type="CDD" id="cd16658">
    <property type="entry name" value="RING-Ubox_UBE4B"/>
    <property type="match status" value="1"/>
</dbReference>
<gene>
    <name evidence="19" type="ORF">NEZAVI_LOCUS13781</name>
</gene>
<dbReference type="GO" id="GO:0000209">
    <property type="term" value="P:protein polyubiquitination"/>
    <property type="evidence" value="ECO:0007669"/>
    <property type="project" value="TreeGrafter"/>
</dbReference>
<evidence type="ECO:0000259" key="18">
    <source>
        <dbReference type="PROSITE" id="PS51698"/>
    </source>
</evidence>
<dbReference type="GO" id="GO:0006511">
    <property type="term" value="P:ubiquitin-dependent protein catabolic process"/>
    <property type="evidence" value="ECO:0007669"/>
    <property type="project" value="InterPro"/>
</dbReference>
<evidence type="ECO:0000256" key="16">
    <source>
        <dbReference type="ARBA" id="ARBA00083610"/>
    </source>
</evidence>
<dbReference type="OrthoDB" id="20295at2759"/>
<keyword evidence="8" id="KW-0597">Phosphoprotein</keyword>
<feature type="compositionally biased region" description="Polar residues" evidence="17">
    <location>
        <begin position="23"/>
        <end position="53"/>
    </location>
</feature>
<comment type="catalytic activity">
    <reaction evidence="1">
        <text>S-ubiquitinyl-[E2 ubiquitin-conjugating enzyme]-L-cysteine + [acceptor protein]-L-lysine = [E2 ubiquitin-conjugating enzyme]-L-cysteine + N(6)-ubiquitinyl-[acceptor protein]-L-lysine.</text>
        <dbReference type="EC" id="2.3.2.27"/>
    </reaction>
</comment>
<keyword evidence="11" id="KW-0007">Acetylation</keyword>
<evidence type="ECO:0000256" key="10">
    <source>
        <dbReference type="ARBA" id="ARBA00022786"/>
    </source>
</evidence>
<dbReference type="AlphaFoldDB" id="A0A9P0MV62"/>
<evidence type="ECO:0000313" key="20">
    <source>
        <dbReference type="Proteomes" id="UP001152798"/>
    </source>
</evidence>
<dbReference type="GO" id="GO:0000151">
    <property type="term" value="C:ubiquitin ligase complex"/>
    <property type="evidence" value="ECO:0007669"/>
    <property type="project" value="InterPro"/>
</dbReference>
<comment type="function">
    <text evidence="13">Ubiquitin-protein ligase that probably functions as an E3 ligase in conjunction with specific E1 and E2 ligases. May also function as an E4 ligase mediating the assembly of polyubiquitin chains on substrates ubiquitinated by another E3 ubiquitin ligase. May regulate myosin assembly in striated muscles together with STUB1 and VCP/p97 by targeting myosin chaperone UNC45B for proteasomal degradation.</text>
</comment>
<dbReference type="GO" id="GO:0034450">
    <property type="term" value="F:ubiquitin-ubiquitin ligase activity"/>
    <property type="evidence" value="ECO:0007669"/>
    <property type="project" value="InterPro"/>
</dbReference>
<proteinExistence type="inferred from homology"/>
<evidence type="ECO:0000256" key="15">
    <source>
        <dbReference type="ARBA" id="ARBA00081821"/>
    </source>
</evidence>
<keyword evidence="12" id="KW-0539">Nucleus</keyword>
<evidence type="ECO:0000256" key="7">
    <source>
        <dbReference type="ARBA" id="ARBA00022490"/>
    </source>
</evidence>
<dbReference type="PROSITE" id="PS51698">
    <property type="entry name" value="U_BOX"/>
    <property type="match status" value="1"/>
</dbReference>
<evidence type="ECO:0000256" key="13">
    <source>
        <dbReference type="ARBA" id="ARBA00056267"/>
    </source>
</evidence>
<name>A0A9P0MV62_NEZVI</name>
<dbReference type="InterPro" id="IPR045132">
    <property type="entry name" value="UBE4"/>
</dbReference>
<evidence type="ECO:0000256" key="17">
    <source>
        <dbReference type="SAM" id="MobiDB-lite"/>
    </source>
</evidence>
<keyword evidence="9" id="KW-0808">Transferase</keyword>
<evidence type="ECO:0000256" key="5">
    <source>
        <dbReference type="ARBA" id="ARBA00007434"/>
    </source>
</evidence>
<evidence type="ECO:0000313" key="19">
    <source>
        <dbReference type="EMBL" id="CAH1405610.1"/>
    </source>
</evidence>
<dbReference type="InterPro" id="IPR003613">
    <property type="entry name" value="Ubox_domain"/>
</dbReference>
<dbReference type="SUPFAM" id="SSF57850">
    <property type="entry name" value="RING/U-box"/>
    <property type="match status" value="1"/>
</dbReference>
<keyword evidence="10" id="KW-0833">Ubl conjugation pathway</keyword>
<dbReference type="FunFam" id="3.30.40.10:FF:000060">
    <property type="entry name" value="ubiquitin conjugation factor E4 B"/>
    <property type="match status" value="1"/>
</dbReference>
<evidence type="ECO:0000256" key="8">
    <source>
        <dbReference type="ARBA" id="ARBA00022553"/>
    </source>
</evidence>
<keyword evidence="20" id="KW-1185">Reference proteome</keyword>
<dbReference type="GO" id="GO:0036503">
    <property type="term" value="P:ERAD pathway"/>
    <property type="evidence" value="ECO:0007669"/>
    <property type="project" value="InterPro"/>
</dbReference>
<feature type="compositionally biased region" description="Basic and acidic residues" evidence="17">
    <location>
        <begin position="107"/>
        <end position="118"/>
    </location>
</feature>
<evidence type="ECO:0000256" key="14">
    <source>
        <dbReference type="ARBA" id="ARBA00072779"/>
    </source>
</evidence>
<dbReference type="InterPro" id="IPR019474">
    <property type="entry name" value="Ub_conjug_fac_E4_core"/>
</dbReference>
<dbReference type="PANTHER" id="PTHR13931">
    <property type="entry name" value="UBIQUITINATION FACTOR E4"/>
    <property type="match status" value="1"/>
</dbReference>
<reference evidence="19" key="1">
    <citation type="submission" date="2022-01" db="EMBL/GenBank/DDBJ databases">
        <authorList>
            <person name="King R."/>
        </authorList>
    </citation>
    <scope>NUCLEOTIDE SEQUENCE</scope>
</reference>
<evidence type="ECO:0000256" key="1">
    <source>
        <dbReference type="ARBA" id="ARBA00000900"/>
    </source>
</evidence>
<dbReference type="GO" id="GO:0005634">
    <property type="term" value="C:nucleus"/>
    <property type="evidence" value="ECO:0007669"/>
    <property type="project" value="UniProtKB-SubCell"/>
</dbReference>
<dbReference type="EMBL" id="OV725082">
    <property type="protein sequence ID" value="CAH1405610.1"/>
    <property type="molecule type" value="Genomic_DNA"/>
</dbReference>